<accession>A0A412AVX0</accession>
<evidence type="ECO:0000313" key="3">
    <source>
        <dbReference type="Proteomes" id="UP000284751"/>
    </source>
</evidence>
<keyword evidence="2" id="KW-0687">Ribonucleoprotein</keyword>
<feature type="domain" description="Ribosomal protein eL8/eL30/eS12/Gadd45" evidence="1">
    <location>
        <begin position="15"/>
        <end position="92"/>
    </location>
</feature>
<comment type="caution">
    <text evidence="2">The sequence shown here is derived from an EMBL/GenBank/DDBJ whole genome shotgun (WGS) entry which is preliminary data.</text>
</comment>
<dbReference type="Pfam" id="PF01248">
    <property type="entry name" value="Ribosomal_L7Ae"/>
    <property type="match status" value="1"/>
</dbReference>
<organism evidence="2 3">
    <name type="scientific">[Clostridium] leptum</name>
    <dbReference type="NCBI Taxonomy" id="1535"/>
    <lineage>
        <taxon>Bacteria</taxon>
        <taxon>Bacillati</taxon>
        <taxon>Bacillota</taxon>
        <taxon>Clostridia</taxon>
        <taxon>Eubacteriales</taxon>
        <taxon>Oscillospiraceae</taxon>
        <taxon>Oscillospiraceae incertae sedis</taxon>
    </lineage>
</organism>
<dbReference type="Gene3D" id="3.30.1330.30">
    <property type="match status" value="1"/>
</dbReference>
<keyword evidence="2" id="KW-0689">Ribosomal protein</keyword>
<proteinExistence type="predicted"/>
<dbReference type="GO" id="GO:0005840">
    <property type="term" value="C:ribosome"/>
    <property type="evidence" value="ECO:0007669"/>
    <property type="project" value="UniProtKB-KW"/>
</dbReference>
<dbReference type="Proteomes" id="UP000284751">
    <property type="component" value="Unassembled WGS sequence"/>
</dbReference>
<dbReference type="SUPFAM" id="SSF55315">
    <property type="entry name" value="L30e-like"/>
    <property type="match status" value="1"/>
</dbReference>
<evidence type="ECO:0000313" key="2">
    <source>
        <dbReference type="EMBL" id="RGQ37774.1"/>
    </source>
</evidence>
<gene>
    <name evidence="2" type="ORF">DWY99_10380</name>
</gene>
<sequence length="117" mass="12850">MTKWRRNCWLMNDRLLSLLGLARRAGRLSLGNDPVLSSMEEGKAKLVLVCPDLSQRTLKGIESCAEAFGVPLVTIEQTMDQVSMSLGKRCGVLALNDEGFARKALTLTKTNGEDLII</sequence>
<dbReference type="EMBL" id="QRTC01000044">
    <property type="protein sequence ID" value="RGQ37774.1"/>
    <property type="molecule type" value="Genomic_DNA"/>
</dbReference>
<evidence type="ECO:0000259" key="1">
    <source>
        <dbReference type="Pfam" id="PF01248"/>
    </source>
</evidence>
<dbReference type="AlphaFoldDB" id="A0A412AVX0"/>
<name>A0A412AVX0_9FIRM</name>
<reference evidence="2 3" key="1">
    <citation type="submission" date="2018-08" db="EMBL/GenBank/DDBJ databases">
        <title>A genome reference for cultivated species of the human gut microbiota.</title>
        <authorList>
            <person name="Zou Y."/>
            <person name="Xue W."/>
            <person name="Luo G."/>
        </authorList>
    </citation>
    <scope>NUCLEOTIDE SEQUENCE [LARGE SCALE GENOMIC DNA]</scope>
    <source>
        <strain evidence="2 3">AF28-26</strain>
    </source>
</reference>
<dbReference type="InterPro" id="IPR029064">
    <property type="entry name" value="Ribosomal_eL30-like_sf"/>
</dbReference>
<dbReference type="InterPro" id="IPR004038">
    <property type="entry name" value="Ribosomal_eL8/eL30/eS12/Gad45"/>
</dbReference>
<protein>
    <submittedName>
        <fullName evidence="2">50S ribosomal protein L7ae</fullName>
    </submittedName>
</protein>